<feature type="region of interest" description="Disordered" evidence="1">
    <location>
        <begin position="91"/>
        <end position="146"/>
    </location>
</feature>
<dbReference type="SUPFAM" id="SSF47986">
    <property type="entry name" value="DEATH domain"/>
    <property type="match status" value="1"/>
</dbReference>
<evidence type="ECO:0000313" key="3">
    <source>
        <dbReference type="Proteomes" id="UP000504632"/>
    </source>
</evidence>
<keyword evidence="3" id="KW-1185">Reference proteome</keyword>
<dbReference type="RefSeq" id="XP_030636804.1">
    <property type="nucleotide sequence ID" value="XM_030780944.1"/>
</dbReference>
<dbReference type="InParanoid" id="A0A6J2VY74"/>
<proteinExistence type="predicted"/>
<dbReference type="OrthoDB" id="10058437at2759"/>
<dbReference type="InterPro" id="IPR004020">
    <property type="entry name" value="DAPIN"/>
</dbReference>
<organism evidence="3 4">
    <name type="scientific">Chanos chanos</name>
    <name type="common">Milkfish</name>
    <name type="synonym">Mugil chanos</name>
    <dbReference type="NCBI Taxonomy" id="29144"/>
    <lineage>
        <taxon>Eukaryota</taxon>
        <taxon>Metazoa</taxon>
        <taxon>Chordata</taxon>
        <taxon>Craniata</taxon>
        <taxon>Vertebrata</taxon>
        <taxon>Euteleostomi</taxon>
        <taxon>Actinopterygii</taxon>
        <taxon>Neopterygii</taxon>
        <taxon>Teleostei</taxon>
        <taxon>Ostariophysi</taxon>
        <taxon>Gonorynchiformes</taxon>
        <taxon>Chanidae</taxon>
        <taxon>Chanos</taxon>
    </lineage>
</organism>
<dbReference type="Gene3D" id="1.10.533.10">
    <property type="entry name" value="Death Domain, Fas"/>
    <property type="match status" value="1"/>
</dbReference>
<protein>
    <submittedName>
        <fullName evidence="4">NACHT, LRR and PYD domains-containing protein 6</fullName>
    </submittedName>
</protein>
<dbReference type="Pfam" id="PF02758">
    <property type="entry name" value="PYRIN"/>
    <property type="match status" value="1"/>
</dbReference>
<reference evidence="4" key="1">
    <citation type="submission" date="2025-08" db="UniProtKB">
        <authorList>
            <consortium name="RefSeq"/>
        </authorList>
    </citation>
    <scope>IDENTIFICATION</scope>
</reference>
<dbReference type="SMART" id="SM01289">
    <property type="entry name" value="PYRIN"/>
    <property type="match status" value="1"/>
</dbReference>
<dbReference type="GeneID" id="115817615"/>
<dbReference type="CDD" id="cd08321">
    <property type="entry name" value="Pyrin_ASC-like"/>
    <property type="match status" value="1"/>
</dbReference>
<dbReference type="FunCoup" id="A0A6J2VY74">
    <property type="interactions" value="25"/>
</dbReference>
<evidence type="ECO:0000256" key="1">
    <source>
        <dbReference type="SAM" id="MobiDB-lite"/>
    </source>
</evidence>
<dbReference type="InterPro" id="IPR011029">
    <property type="entry name" value="DEATH-like_dom_sf"/>
</dbReference>
<feature type="compositionally biased region" description="Low complexity" evidence="1">
    <location>
        <begin position="111"/>
        <end position="130"/>
    </location>
</feature>
<evidence type="ECO:0000313" key="4">
    <source>
        <dbReference type="RefSeq" id="XP_030636804.1"/>
    </source>
</evidence>
<evidence type="ECO:0000259" key="2">
    <source>
        <dbReference type="PROSITE" id="PS50824"/>
    </source>
</evidence>
<name>A0A6J2VY74_CHACN</name>
<sequence>MDTIPKVLLDHLEELVKADLKSFKWHLTDGVLHGIAHIPRGKLENCDAQDTVDKMKQYYGAEDAGKIAVRVLREMKENNLAGKLQSKLTEMGVKFEDDAGAPSSTPPQAASTQGPQGSTQGPQGSTQGPQVSIRAETGGSVRAPVIHGGVFHGDVTFN</sequence>
<feature type="domain" description="Pyrin" evidence="2">
    <location>
        <begin position="1"/>
        <end position="90"/>
    </location>
</feature>
<dbReference type="AlphaFoldDB" id="A0A6J2VY74"/>
<accession>A0A6J2VY74</accession>
<dbReference type="Proteomes" id="UP000504632">
    <property type="component" value="Chromosome 7"/>
</dbReference>
<dbReference type="PROSITE" id="PS50824">
    <property type="entry name" value="DAPIN"/>
    <property type="match status" value="1"/>
</dbReference>
<gene>
    <name evidence="4" type="primary">LOC115817615</name>
</gene>